<protein>
    <submittedName>
        <fullName evidence="4">META and DUF4377 domain-containing protein</fullName>
    </submittedName>
</protein>
<dbReference type="AlphaFoldDB" id="A0AAU7F9E3"/>
<proteinExistence type="predicted"/>
<dbReference type="RefSeq" id="WP_348945028.1">
    <property type="nucleotide sequence ID" value="NZ_CP157355.1"/>
</dbReference>
<dbReference type="InterPro" id="IPR038670">
    <property type="entry name" value="HslJ-like_sf"/>
</dbReference>
<dbReference type="PANTHER" id="PTHR35535">
    <property type="entry name" value="HEAT SHOCK PROTEIN HSLJ"/>
    <property type="match status" value="1"/>
</dbReference>
<dbReference type="Pfam" id="PF14302">
    <property type="entry name" value="DUF4377"/>
    <property type="match status" value="1"/>
</dbReference>
<gene>
    <name evidence="4" type="ORF">ABHF33_16800</name>
</gene>
<dbReference type="KEGG" id="cmav:ABHF33_16800"/>
<feature type="signal peptide" evidence="1">
    <location>
        <begin position="1"/>
        <end position="22"/>
    </location>
</feature>
<name>A0AAU7F9E3_9NEIS</name>
<dbReference type="PANTHER" id="PTHR35535:SF1">
    <property type="entry name" value="HEAT SHOCK PROTEIN HSLJ"/>
    <property type="match status" value="1"/>
</dbReference>
<reference evidence="4" key="1">
    <citation type="submission" date="2024-05" db="EMBL/GenBank/DDBJ databases">
        <authorList>
            <person name="Yang L."/>
            <person name="Pan L."/>
        </authorList>
    </citation>
    <scope>NUCLEOTIDE SEQUENCE</scope>
    <source>
        <strain evidence="4">FCG-7</strain>
    </source>
</reference>
<dbReference type="Gene3D" id="2.40.128.270">
    <property type="match status" value="1"/>
</dbReference>
<evidence type="ECO:0000313" key="4">
    <source>
        <dbReference type="EMBL" id="XBM00687.1"/>
    </source>
</evidence>
<accession>A0AAU7F9E3</accession>
<dbReference type="InterPro" id="IPR005184">
    <property type="entry name" value="DUF306_Meta_HslJ"/>
</dbReference>
<evidence type="ECO:0000259" key="3">
    <source>
        <dbReference type="Pfam" id="PF14302"/>
    </source>
</evidence>
<feature type="domain" description="DUF306" evidence="2">
    <location>
        <begin position="30"/>
        <end position="133"/>
    </location>
</feature>
<keyword evidence="1" id="KW-0732">Signal</keyword>
<sequence length="223" mass="24280">MNKLMLTLAALASLQTATVASATSTTAATQLTGKYQLVELNAQPVSSFDQAAITLTISADGKLSGFAGCNRFHSKLTAEPLRIGPVASTRKLCPYPAVMQQEQAFLNALNRASALERIAPSGLVLRDQANQSLQFILIAKPVEKVIWVGPRKKDCVAGVMKTQCLQHKTSKNSQWLNFYGEITGFDWQEGKRYKLKVREEQIANPPADASSIKTSLVKVLSSR</sequence>
<dbReference type="InterPro" id="IPR025485">
    <property type="entry name" value="DUF4377"/>
</dbReference>
<feature type="chain" id="PRO_5043840137" evidence="1">
    <location>
        <begin position="23"/>
        <end position="223"/>
    </location>
</feature>
<dbReference type="EMBL" id="CP157355">
    <property type="protein sequence ID" value="XBM00687.1"/>
    <property type="molecule type" value="Genomic_DNA"/>
</dbReference>
<evidence type="ECO:0000256" key="1">
    <source>
        <dbReference type="SAM" id="SignalP"/>
    </source>
</evidence>
<dbReference type="Pfam" id="PF03724">
    <property type="entry name" value="META"/>
    <property type="match status" value="1"/>
</dbReference>
<dbReference type="InterPro" id="IPR053147">
    <property type="entry name" value="Hsp_HslJ-like"/>
</dbReference>
<evidence type="ECO:0000259" key="2">
    <source>
        <dbReference type="Pfam" id="PF03724"/>
    </source>
</evidence>
<feature type="domain" description="DUF4377" evidence="3">
    <location>
        <begin position="147"/>
        <end position="221"/>
    </location>
</feature>
<organism evidence="4">
    <name type="scientific">Chitinibacter mangrovi</name>
    <dbReference type="NCBI Taxonomy" id="3153927"/>
    <lineage>
        <taxon>Bacteria</taxon>
        <taxon>Pseudomonadati</taxon>
        <taxon>Pseudomonadota</taxon>
        <taxon>Betaproteobacteria</taxon>
        <taxon>Neisseriales</taxon>
        <taxon>Chitinibacteraceae</taxon>
        <taxon>Chitinibacter</taxon>
    </lineage>
</organism>